<dbReference type="Gene3D" id="3.30.565.10">
    <property type="entry name" value="Histidine kinase-like ATPase, C-terminal domain"/>
    <property type="match status" value="1"/>
</dbReference>
<protein>
    <submittedName>
        <fullName evidence="4">ATP-binding protein</fullName>
    </submittedName>
</protein>
<dbReference type="PANTHER" id="PTHR35526">
    <property type="entry name" value="ANTI-SIGMA-F FACTOR RSBW-RELATED"/>
    <property type="match status" value="1"/>
</dbReference>
<keyword evidence="1" id="KW-0418">Kinase</keyword>
<feature type="domain" description="Histidine kinase/HSP90-like ATPase" evidence="3">
    <location>
        <begin position="44"/>
        <end position="148"/>
    </location>
</feature>
<keyword evidence="4" id="KW-0547">Nucleotide-binding</keyword>
<dbReference type="Pfam" id="PF13581">
    <property type="entry name" value="HATPase_c_2"/>
    <property type="match status" value="1"/>
</dbReference>
<dbReference type="InterPro" id="IPR050267">
    <property type="entry name" value="Anti-sigma-factor_SerPK"/>
</dbReference>
<evidence type="ECO:0000256" key="1">
    <source>
        <dbReference type="ARBA" id="ARBA00022527"/>
    </source>
</evidence>
<dbReference type="RefSeq" id="WP_407987747.1">
    <property type="nucleotide sequence ID" value="NZ_AP035881.2"/>
</dbReference>
<keyword evidence="1" id="KW-0808">Transferase</keyword>
<sequence length="159" mass="16532">MSTDGASGPAATPAVPNLPAGGQRRRLVLAGTRGQVAAGRDFGRRALADWYAATTGDPRTESTADDVLLLISELLANALMHAGGPLDLVLHGTATTLRVEVTDADRTVPRPKEPYRAGAPGGHGLHIVGRLSDRWGVEVSEHGKTVWLEIGAARITSGA</sequence>
<dbReference type="PANTHER" id="PTHR35526:SF3">
    <property type="entry name" value="ANTI-SIGMA-F FACTOR RSBW"/>
    <property type="match status" value="1"/>
</dbReference>
<accession>A0AB33JXF1</accession>
<dbReference type="InterPro" id="IPR003594">
    <property type="entry name" value="HATPase_dom"/>
</dbReference>
<feature type="region of interest" description="Disordered" evidence="2">
    <location>
        <begin position="1"/>
        <end position="20"/>
    </location>
</feature>
<dbReference type="AlphaFoldDB" id="A0AB33JXF1"/>
<gene>
    <name evidence="4" type="ORF">KCMC57_15930</name>
</gene>
<evidence type="ECO:0000313" key="4">
    <source>
        <dbReference type="EMBL" id="BFP45225.1"/>
    </source>
</evidence>
<proteinExistence type="predicted"/>
<evidence type="ECO:0000259" key="3">
    <source>
        <dbReference type="Pfam" id="PF13581"/>
    </source>
</evidence>
<dbReference type="EMBL" id="AP035881">
    <property type="protein sequence ID" value="BFP45225.1"/>
    <property type="molecule type" value="Genomic_DNA"/>
</dbReference>
<dbReference type="InterPro" id="IPR036890">
    <property type="entry name" value="HATPase_C_sf"/>
</dbReference>
<dbReference type="CDD" id="cd16936">
    <property type="entry name" value="HATPase_RsbW-like"/>
    <property type="match status" value="1"/>
</dbReference>
<dbReference type="SUPFAM" id="SSF55874">
    <property type="entry name" value="ATPase domain of HSP90 chaperone/DNA topoisomerase II/histidine kinase"/>
    <property type="match status" value="1"/>
</dbReference>
<evidence type="ECO:0000256" key="2">
    <source>
        <dbReference type="SAM" id="MobiDB-lite"/>
    </source>
</evidence>
<organism evidence="4">
    <name type="scientific">Kitasatospora sp. CMC57</name>
    <dbReference type="NCBI Taxonomy" id="3231513"/>
    <lineage>
        <taxon>Bacteria</taxon>
        <taxon>Bacillati</taxon>
        <taxon>Actinomycetota</taxon>
        <taxon>Actinomycetes</taxon>
        <taxon>Kitasatosporales</taxon>
        <taxon>Streptomycetaceae</taxon>
        <taxon>Kitasatospora</taxon>
    </lineage>
</organism>
<reference evidence="4" key="1">
    <citation type="submission" date="2024-07" db="EMBL/GenBank/DDBJ databases">
        <title>Complete genome sequences of cellulolytic bacteria, Kitasatospora sp. CMC57 and Streptomyces sp. CMC78, isolated from Japanese agricultural soil.</title>
        <authorList>
            <person name="Hashimoto T."/>
            <person name="Ito M."/>
            <person name="Iwamoto M."/>
            <person name="Fukahori D."/>
            <person name="Shoda T."/>
            <person name="Sakoda M."/>
            <person name="Morohoshi T."/>
            <person name="Mitsuboshi M."/>
            <person name="Nishizawa T."/>
        </authorList>
    </citation>
    <scope>NUCLEOTIDE SEQUENCE</scope>
    <source>
        <strain evidence="4">CMC57</strain>
    </source>
</reference>
<dbReference type="GO" id="GO:0005524">
    <property type="term" value="F:ATP binding"/>
    <property type="evidence" value="ECO:0007669"/>
    <property type="project" value="UniProtKB-KW"/>
</dbReference>
<name>A0AB33JXF1_9ACTN</name>
<keyword evidence="4" id="KW-0067">ATP-binding</keyword>
<dbReference type="GO" id="GO:0004674">
    <property type="term" value="F:protein serine/threonine kinase activity"/>
    <property type="evidence" value="ECO:0007669"/>
    <property type="project" value="UniProtKB-KW"/>
</dbReference>
<keyword evidence="1" id="KW-0723">Serine/threonine-protein kinase</keyword>